<evidence type="ECO:0000256" key="14">
    <source>
        <dbReference type="ARBA" id="ARBA00047599"/>
    </source>
</evidence>
<evidence type="ECO:0000256" key="9">
    <source>
        <dbReference type="ARBA" id="ARBA00022827"/>
    </source>
</evidence>
<evidence type="ECO:0000256" key="5">
    <source>
        <dbReference type="ARBA" id="ARBA00022475"/>
    </source>
</evidence>
<evidence type="ECO:0000313" key="19">
    <source>
        <dbReference type="EMBL" id="QIG45588.1"/>
    </source>
</evidence>
<protein>
    <recommendedName>
        <fullName evidence="4">NADH:ubiquinone reductase (non-electrogenic)</fullName>
        <ecNumber evidence="4">1.6.5.9</ecNumber>
    </recommendedName>
</protein>
<dbReference type="EC" id="1.6.5.9" evidence="4"/>
<dbReference type="PANTHER" id="PTHR43706">
    <property type="entry name" value="NADH DEHYDROGENASE"/>
    <property type="match status" value="1"/>
</dbReference>
<dbReference type="Gene3D" id="3.50.50.100">
    <property type="match status" value="1"/>
</dbReference>
<keyword evidence="7" id="KW-0285">Flavoprotein</keyword>
<dbReference type="PRINTS" id="PR00368">
    <property type="entry name" value="FADPNR"/>
</dbReference>
<evidence type="ECO:0000256" key="4">
    <source>
        <dbReference type="ARBA" id="ARBA00012637"/>
    </source>
</evidence>
<evidence type="ECO:0000256" key="11">
    <source>
        <dbReference type="ARBA" id="ARBA00023002"/>
    </source>
</evidence>
<evidence type="ECO:0000256" key="12">
    <source>
        <dbReference type="ARBA" id="ARBA00023027"/>
    </source>
</evidence>
<evidence type="ECO:0000256" key="13">
    <source>
        <dbReference type="ARBA" id="ARBA00023136"/>
    </source>
</evidence>
<feature type="compositionally biased region" description="Low complexity" evidence="16">
    <location>
        <begin position="1"/>
        <end position="22"/>
    </location>
</feature>
<keyword evidence="6" id="KW-0997">Cell inner membrane</keyword>
<evidence type="ECO:0000256" key="1">
    <source>
        <dbReference type="ARBA" id="ARBA00001974"/>
    </source>
</evidence>
<proteinExistence type="inferred from homology"/>
<reference evidence="19 20" key="1">
    <citation type="submission" date="2020-02" db="EMBL/GenBank/DDBJ databases">
        <title>Full genome sequence of Nocardioides sp. R-3366.</title>
        <authorList>
            <person name="Im W.-T."/>
        </authorList>
    </citation>
    <scope>NUCLEOTIDE SEQUENCE [LARGE SCALE GENOMIC DNA]</scope>
    <source>
        <strain evidence="19 20">R-3366</strain>
    </source>
</reference>
<keyword evidence="8 17" id="KW-0812">Transmembrane</keyword>
<evidence type="ECO:0000256" key="17">
    <source>
        <dbReference type="SAM" id="Phobius"/>
    </source>
</evidence>
<dbReference type="PANTHER" id="PTHR43706:SF47">
    <property type="entry name" value="EXTERNAL NADH-UBIQUINONE OXIDOREDUCTASE 1, MITOCHONDRIAL-RELATED"/>
    <property type="match status" value="1"/>
</dbReference>
<dbReference type="KEGG" id="nano:G5V58_25145"/>
<dbReference type="PRINTS" id="PR00411">
    <property type="entry name" value="PNDRDTASEI"/>
</dbReference>
<dbReference type="FunFam" id="3.50.50.100:FF:000011">
    <property type="entry name" value="Membrane NADH dehydrogenase"/>
    <property type="match status" value="1"/>
</dbReference>
<comment type="cofactor">
    <cofactor evidence="1">
        <name>FAD</name>
        <dbReference type="ChEBI" id="CHEBI:57692"/>
    </cofactor>
</comment>
<keyword evidence="5" id="KW-1003">Cell membrane</keyword>
<evidence type="ECO:0000256" key="3">
    <source>
        <dbReference type="ARBA" id="ARBA00005272"/>
    </source>
</evidence>
<accession>A0A6G6WJS7</accession>
<dbReference type="EMBL" id="CP049257">
    <property type="protein sequence ID" value="QIG45588.1"/>
    <property type="molecule type" value="Genomic_DNA"/>
</dbReference>
<dbReference type="RefSeq" id="WP_165238318.1">
    <property type="nucleotide sequence ID" value="NZ_CP049257.1"/>
</dbReference>
<dbReference type="Proteomes" id="UP000502996">
    <property type="component" value="Chromosome"/>
</dbReference>
<keyword evidence="12" id="KW-0520">NAD</keyword>
<dbReference type="InterPro" id="IPR023753">
    <property type="entry name" value="FAD/NAD-binding_dom"/>
</dbReference>
<keyword evidence="9" id="KW-0274">FAD</keyword>
<evidence type="ECO:0000256" key="15">
    <source>
        <dbReference type="ARBA" id="ARBA00052097"/>
    </source>
</evidence>
<dbReference type="GO" id="GO:0005886">
    <property type="term" value="C:plasma membrane"/>
    <property type="evidence" value="ECO:0007669"/>
    <property type="project" value="UniProtKB-SubCell"/>
</dbReference>
<dbReference type="Pfam" id="PF07992">
    <property type="entry name" value="Pyr_redox_2"/>
    <property type="match status" value="1"/>
</dbReference>
<evidence type="ECO:0000313" key="20">
    <source>
        <dbReference type="Proteomes" id="UP000502996"/>
    </source>
</evidence>
<dbReference type="InterPro" id="IPR036188">
    <property type="entry name" value="FAD/NAD-bd_sf"/>
</dbReference>
<keyword evidence="11" id="KW-0560">Oxidoreductase</keyword>
<evidence type="ECO:0000256" key="6">
    <source>
        <dbReference type="ARBA" id="ARBA00022519"/>
    </source>
</evidence>
<evidence type="ECO:0000256" key="10">
    <source>
        <dbReference type="ARBA" id="ARBA00022989"/>
    </source>
</evidence>
<dbReference type="GO" id="GO:0050136">
    <property type="term" value="F:NADH dehydrogenase (quinone) (non-electrogenic) activity"/>
    <property type="evidence" value="ECO:0007669"/>
    <property type="project" value="UniProtKB-EC"/>
</dbReference>
<sequence>MTDTSTGTSSGTSSGTTTATAAVAGHPEAPRRHQVVVIGSGFGGLFGTKALKGSDVDVTMIARTTHHLFQPLLYQVATGILSEGEIAPPTREVLARQKNASVLLGEVTAIDMDAQTVTSQVLGRENVTPYDSLIVAAGSSQSYFGNDHFAEFAPGMKSIDDALELRGRIFGAFELAELAALQGRSTDHLLTFVVVGAGPTGVEMAGQIAELSRRTLKRDFRAISSRDARVVLIDAAGQVLPPFGAKLGQKTKRELEKLGVEVILGAMVTDVDERGITLKYKDDRTERIESVTKMWAAGVQANALTKTLAEQTGAPLDRAGRIAVNPDLTLPGHPEVFVVGDMINLDHLPGVAQVAIQGAKYAADAIDRRLEGKPPQKPFKYFDKGSMATISRFRAVALIGRFRLTGFIAWLMWLVVHLFYVTGFKNRVTAVLHWAVSFVGRGRSERTATEQQIFGRLAMGRLDRGAQELISPPEVEDLLETTRAFEARRQELEAIAREEARLTDSGERGVRHEAEV</sequence>
<comment type="subcellular location">
    <subcellularLocation>
        <location evidence="2">Cell inner membrane</location>
        <topology evidence="2">Single-pass membrane protein</topology>
    </subcellularLocation>
</comment>
<name>A0A6G6WJS7_9ACTN</name>
<dbReference type="InterPro" id="IPR045024">
    <property type="entry name" value="NDH-2"/>
</dbReference>
<feature type="domain" description="FAD/NAD(P)-binding" evidence="18">
    <location>
        <begin position="34"/>
        <end position="358"/>
    </location>
</feature>
<evidence type="ECO:0000256" key="8">
    <source>
        <dbReference type="ARBA" id="ARBA00022692"/>
    </source>
</evidence>
<keyword evidence="10 17" id="KW-1133">Transmembrane helix</keyword>
<dbReference type="SUPFAM" id="SSF51905">
    <property type="entry name" value="FAD/NAD(P)-binding domain"/>
    <property type="match status" value="1"/>
</dbReference>
<gene>
    <name evidence="19" type="ORF">G5V58_25145</name>
</gene>
<dbReference type="AlphaFoldDB" id="A0A6G6WJS7"/>
<comment type="catalytic activity">
    <reaction evidence="15">
        <text>a menaquinone + NADH + H(+) = a menaquinol + NAD(+)</text>
        <dbReference type="Rhea" id="RHEA:29235"/>
        <dbReference type="Rhea" id="RHEA-COMP:9537"/>
        <dbReference type="Rhea" id="RHEA-COMP:9539"/>
        <dbReference type="ChEBI" id="CHEBI:15378"/>
        <dbReference type="ChEBI" id="CHEBI:16374"/>
        <dbReference type="ChEBI" id="CHEBI:18151"/>
        <dbReference type="ChEBI" id="CHEBI:57540"/>
        <dbReference type="ChEBI" id="CHEBI:57945"/>
    </reaction>
</comment>
<evidence type="ECO:0000256" key="2">
    <source>
        <dbReference type="ARBA" id="ARBA00004377"/>
    </source>
</evidence>
<comment type="catalytic activity">
    <reaction evidence="14">
        <text>a quinone + NADH + H(+) = a quinol + NAD(+)</text>
        <dbReference type="Rhea" id="RHEA:46160"/>
        <dbReference type="ChEBI" id="CHEBI:15378"/>
        <dbReference type="ChEBI" id="CHEBI:24646"/>
        <dbReference type="ChEBI" id="CHEBI:57540"/>
        <dbReference type="ChEBI" id="CHEBI:57945"/>
        <dbReference type="ChEBI" id="CHEBI:132124"/>
        <dbReference type="EC" id="1.6.5.9"/>
    </reaction>
</comment>
<evidence type="ECO:0000256" key="16">
    <source>
        <dbReference type="SAM" id="MobiDB-lite"/>
    </source>
</evidence>
<evidence type="ECO:0000259" key="18">
    <source>
        <dbReference type="Pfam" id="PF07992"/>
    </source>
</evidence>
<organism evidence="19 20">
    <name type="scientific">Nocardioides anomalus</name>
    <dbReference type="NCBI Taxonomy" id="2712223"/>
    <lineage>
        <taxon>Bacteria</taxon>
        <taxon>Bacillati</taxon>
        <taxon>Actinomycetota</taxon>
        <taxon>Actinomycetes</taxon>
        <taxon>Propionibacteriales</taxon>
        <taxon>Nocardioidaceae</taxon>
        <taxon>Nocardioides</taxon>
    </lineage>
</organism>
<feature type="region of interest" description="Disordered" evidence="16">
    <location>
        <begin position="1"/>
        <end position="28"/>
    </location>
</feature>
<comment type="similarity">
    <text evidence="3">Belongs to the NADH dehydrogenase family.</text>
</comment>
<keyword evidence="20" id="KW-1185">Reference proteome</keyword>
<keyword evidence="13 17" id="KW-0472">Membrane</keyword>
<feature type="transmembrane region" description="Helical" evidence="17">
    <location>
        <begin position="402"/>
        <end position="421"/>
    </location>
</feature>
<evidence type="ECO:0000256" key="7">
    <source>
        <dbReference type="ARBA" id="ARBA00022630"/>
    </source>
</evidence>